<dbReference type="Proteomes" id="UP000712007">
    <property type="component" value="Unassembled WGS sequence"/>
</dbReference>
<gene>
    <name evidence="2" type="ORF">IAC51_02030</name>
</gene>
<dbReference type="Pfam" id="PF12705">
    <property type="entry name" value="PDDEXK_1"/>
    <property type="match status" value="1"/>
</dbReference>
<reference evidence="2" key="2">
    <citation type="journal article" date="2021" name="PeerJ">
        <title>Extensive microbial diversity within the chicken gut microbiome revealed by metagenomics and culture.</title>
        <authorList>
            <person name="Gilroy R."/>
            <person name="Ravi A."/>
            <person name="Getino M."/>
            <person name="Pursley I."/>
            <person name="Horton D.L."/>
            <person name="Alikhan N.F."/>
            <person name="Baker D."/>
            <person name="Gharbi K."/>
            <person name="Hall N."/>
            <person name="Watson M."/>
            <person name="Adriaenssens E.M."/>
            <person name="Foster-Nyarko E."/>
            <person name="Jarju S."/>
            <person name="Secka A."/>
            <person name="Antonio M."/>
            <person name="Oren A."/>
            <person name="Chaudhuri R.R."/>
            <person name="La Ragione R."/>
            <person name="Hildebrand F."/>
            <person name="Pallen M.J."/>
        </authorList>
    </citation>
    <scope>NUCLEOTIDE SEQUENCE</scope>
    <source>
        <strain evidence="2">3924</strain>
    </source>
</reference>
<evidence type="ECO:0000313" key="2">
    <source>
        <dbReference type="EMBL" id="MBO8439409.1"/>
    </source>
</evidence>
<dbReference type="EMBL" id="JADIMV010000039">
    <property type="protein sequence ID" value="MBO8439409.1"/>
    <property type="molecule type" value="Genomic_DNA"/>
</dbReference>
<comment type="caution">
    <text evidence="2">The sequence shown here is derived from an EMBL/GenBank/DDBJ whole genome shotgun (WGS) entry which is preliminary data.</text>
</comment>
<organism evidence="2 3">
    <name type="scientific">Candidatus Aphodosoma intestinipullorum</name>
    <dbReference type="NCBI Taxonomy" id="2840674"/>
    <lineage>
        <taxon>Bacteria</taxon>
        <taxon>Pseudomonadati</taxon>
        <taxon>Bacteroidota</taxon>
        <taxon>Bacteroidia</taxon>
        <taxon>Bacteroidales</taxon>
        <taxon>Candidatus Aphodosoma</taxon>
    </lineage>
</organism>
<proteinExistence type="predicted"/>
<dbReference type="AlphaFoldDB" id="A0A940IE91"/>
<feature type="domain" description="PD-(D/E)XK endonuclease-like" evidence="1">
    <location>
        <begin position="663"/>
        <end position="788"/>
    </location>
</feature>
<sequence length="794" mass="91155">MRADAFLRQVAAAYCDIEDKEPCLRMEDICFVFPNRRAGLFFRKELARMRRRVSFAPEILGINDLFFRSSPLRQADPVDMLFTLYRVYMKNVDDDMSFDRFVSFGNMLLADFNEIDKYLVDARMLFSNIDDLKQMMQAADCLSPEQQAIIERFWGNVINKAHEKRFNAQFVSLWGRLYDIYCEFREVLRQEGVGYDGMIFRDVTDNGLLRSTAKRTVFVGFNALTPTERKVLDALRPTADYYFDYPDWIVEMRESAGRFAAENMERYKSRYPLADASPEGKCRVRLFGTPSKTGQTKLISRLLTEIYADADKAKDDPSRCAVILPEESLLIPQIHSLPASIGTVNITMGYPLSQSPVAVLMRQIVALQTDIRTKAGKEQFHFRHVRMILNHPYIMNRDEALVTSLINRINDGKLIAVPPEVLTACGDPLLSAIFTVCHSTVELCRYMEEIIGLIVKYILEHGNSPVDLEFLYGYKSALHRIARNVASFGEMDRQTFASLMEQMTASLTVPFKGEPLQGMQIMGMLESRLLDFSHVIISSFNDDIVPRRQTQQSIVPYNLRRAYGLPTYEVNDAIYSYNFYRLLSRCTDVSLIYDSRTENGGNEISRYYYQLRYLFPSQFTIEEYTSAHEARPASGEERILIAKTGAVRRALFRYLDPDAPDALSASSINEFLNCPLQFYFSRIAGLRPVNELTEEIEVDQFGTIFHRAMQLLYTPRCGSRVTSDDIDSMKRLADMAILSAYREETGSEEMNGIQLITVRLLKRILLKTLDKDLSRAPFLYVASERRVGRIPFAL</sequence>
<name>A0A940IE91_9BACT</name>
<dbReference type="InterPro" id="IPR038726">
    <property type="entry name" value="PDDEXK_AddAB-type"/>
</dbReference>
<accession>A0A940IE91</accession>
<evidence type="ECO:0000313" key="3">
    <source>
        <dbReference type="Proteomes" id="UP000712007"/>
    </source>
</evidence>
<dbReference type="SUPFAM" id="SSF52540">
    <property type="entry name" value="P-loop containing nucleoside triphosphate hydrolases"/>
    <property type="match status" value="1"/>
</dbReference>
<evidence type="ECO:0000259" key="1">
    <source>
        <dbReference type="Pfam" id="PF12705"/>
    </source>
</evidence>
<feature type="non-terminal residue" evidence="2">
    <location>
        <position position="794"/>
    </location>
</feature>
<reference evidence="2" key="1">
    <citation type="submission" date="2020-10" db="EMBL/GenBank/DDBJ databases">
        <authorList>
            <person name="Gilroy R."/>
        </authorList>
    </citation>
    <scope>NUCLEOTIDE SEQUENCE</scope>
    <source>
        <strain evidence="2">3924</strain>
    </source>
</reference>
<dbReference type="InterPro" id="IPR027417">
    <property type="entry name" value="P-loop_NTPase"/>
</dbReference>
<protein>
    <submittedName>
        <fullName evidence="2">PD-(D/E)XK nuclease family protein</fullName>
    </submittedName>
</protein>